<keyword evidence="1" id="KW-0119">Carbohydrate metabolism</keyword>
<proteinExistence type="predicted"/>
<protein>
    <submittedName>
        <fullName evidence="3">Glucosamine-6-phosphate deaminase</fullName>
    </submittedName>
</protein>
<dbReference type="InterPro" id="IPR037171">
    <property type="entry name" value="NagB/RpiA_transferase-like"/>
</dbReference>
<name>A0A7I8DMW3_9FIRM</name>
<dbReference type="SUPFAM" id="SSF100950">
    <property type="entry name" value="NagB/RpiA/CoA transferase-like"/>
    <property type="match status" value="1"/>
</dbReference>
<dbReference type="AlphaFoldDB" id="A0A7I8DMW3"/>
<dbReference type="InterPro" id="IPR006148">
    <property type="entry name" value="Glc/Gal-6P_isomerase"/>
</dbReference>
<evidence type="ECO:0000313" key="4">
    <source>
        <dbReference type="Proteomes" id="UP000515703"/>
    </source>
</evidence>
<dbReference type="PANTHER" id="PTHR11280:SF6">
    <property type="entry name" value="GLUCOSAMINE-6-PHOSPHATE ISOMERASE NAGB"/>
    <property type="match status" value="1"/>
</dbReference>
<keyword evidence="4" id="KW-1185">Reference proteome</keyword>
<dbReference type="GO" id="GO:0006046">
    <property type="term" value="P:N-acetylglucosamine catabolic process"/>
    <property type="evidence" value="ECO:0007669"/>
    <property type="project" value="TreeGrafter"/>
</dbReference>
<evidence type="ECO:0000259" key="2">
    <source>
        <dbReference type="Pfam" id="PF01182"/>
    </source>
</evidence>
<dbReference type="GO" id="GO:0042802">
    <property type="term" value="F:identical protein binding"/>
    <property type="evidence" value="ECO:0007669"/>
    <property type="project" value="TreeGrafter"/>
</dbReference>
<dbReference type="GO" id="GO:0004342">
    <property type="term" value="F:glucosamine-6-phosphate deaminase activity"/>
    <property type="evidence" value="ECO:0007669"/>
    <property type="project" value="InterPro"/>
</dbReference>
<sequence length="262" mass="29208">MSKDISKVMSKDKQKDNLKLRVYRNRIEMGKAAADAVAERILRLMEVKSEINMVFAAAPSQNEFLAALVTNPEIQWERINAFHLDEYIGLGSEAPQGFGNFLRDRLFGKVGFKSVNYLNGRSNHELLECDRYSKLLKEHPLDIACIGIGENGHLAFNDPPVADFKDKALVKVVKLDEICRMQQVNDGCFLALEQVPTHALTLTIPAIMSAKYIYCMVPGKSKTMAVSQTLDGKISEACPASILRRHEAVELYLDEDSAAGCK</sequence>
<dbReference type="EMBL" id="AP023368">
    <property type="protein sequence ID" value="BCJ98631.1"/>
    <property type="molecule type" value="Genomic_DNA"/>
</dbReference>
<reference evidence="3 4" key="2">
    <citation type="submission" date="2020-08" db="EMBL/GenBank/DDBJ databases">
        <authorList>
            <person name="Ueki A."/>
            <person name="Tonouchi A."/>
        </authorList>
    </citation>
    <scope>NUCLEOTIDE SEQUENCE [LARGE SCALE GENOMIC DNA]</scope>
    <source>
        <strain evidence="3 4">CTTW</strain>
    </source>
</reference>
<dbReference type="GO" id="GO:0006043">
    <property type="term" value="P:glucosamine catabolic process"/>
    <property type="evidence" value="ECO:0007669"/>
    <property type="project" value="TreeGrafter"/>
</dbReference>
<accession>A0A7I8DMW3</accession>
<dbReference type="GO" id="GO:0019262">
    <property type="term" value="P:N-acetylneuraminate catabolic process"/>
    <property type="evidence" value="ECO:0007669"/>
    <property type="project" value="TreeGrafter"/>
</dbReference>
<dbReference type="GO" id="GO:0005737">
    <property type="term" value="C:cytoplasm"/>
    <property type="evidence" value="ECO:0007669"/>
    <property type="project" value="TreeGrafter"/>
</dbReference>
<evidence type="ECO:0000256" key="1">
    <source>
        <dbReference type="ARBA" id="ARBA00023277"/>
    </source>
</evidence>
<dbReference type="RefSeq" id="WP_185258951.1">
    <property type="nucleotide sequence ID" value="NZ_AP023368.1"/>
</dbReference>
<gene>
    <name evidence="3" type="primary">nagB_2</name>
    <name evidence="3" type="ORF">bsdcttw_16720</name>
</gene>
<dbReference type="Gene3D" id="3.40.50.1360">
    <property type="match status" value="1"/>
</dbReference>
<feature type="domain" description="Glucosamine/galactosamine-6-phosphate isomerase" evidence="2">
    <location>
        <begin position="28"/>
        <end position="246"/>
    </location>
</feature>
<dbReference type="PANTHER" id="PTHR11280">
    <property type="entry name" value="GLUCOSAMINE-6-PHOSPHATE ISOMERASE"/>
    <property type="match status" value="1"/>
</dbReference>
<organism evidence="3 4">
    <name type="scientific">Anaerocolumna chitinilytica</name>
    <dbReference type="NCBI Taxonomy" id="1727145"/>
    <lineage>
        <taxon>Bacteria</taxon>
        <taxon>Bacillati</taxon>
        <taxon>Bacillota</taxon>
        <taxon>Clostridia</taxon>
        <taxon>Lachnospirales</taxon>
        <taxon>Lachnospiraceae</taxon>
        <taxon>Anaerocolumna</taxon>
    </lineage>
</organism>
<dbReference type="CDD" id="cd01399">
    <property type="entry name" value="GlcN6P_deaminase"/>
    <property type="match status" value="1"/>
</dbReference>
<dbReference type="Proteomes" id="UP000515703">
    <property type="component" value="Chromosome"/>
</dbReference>
<dbReference type="Pfam" id="PF01182">
    <property type="entry name" value="Glucosamine_iso"/>
    <property type="match status" value="1"/>
</dbReference>
<dbReference type="GO" id="GO:0005975">
    <property type="term" value="P:carbohydrate metabolic process"/>
    <property type="evidence" value="ECO:0007669"/>
    <property type="project" value="InterPro"/>
</dbReference>
<reference evidence="3 4" key="1">
    <citation type="submission" date="2020-08" db="EMBL/GenBank/DDBJ databases">
        <title>Draft genome sequencing of an Anaerocolumna strain isolated from anoxic soil subjected to BSD treatment.</title>
        <authorList>
            <person name="Uek A."/>
            <person name="Tonouchi A."/>
        </authorList>
    </citation>
    <scope>NUCLEOTIDE SEQUENCE [LARGE SCALE GENOMIC DNA]</scope>
    <source>
        <strain evidence="3 4">CTTW</strain>
    </source>
</reference>
<dbReference type="KEGG" id="acht:bsdcttw_16720"/>
<dbReference type="InterPro" id="IPR004547">
    <property type="entry name" value="Glucosamine6P_isomerase"/>
</dbReference>
<evidence type="ECO:0000313" key="3">
    <source>
        <dbReference type="EMBL" id="BCJ98631.1"/>
    </source>
</evidence>